<dbReference type="EMBL" id="AYKW01000056">
    <property type="protein sequence ID" value="PIL24955.1"/>
    <property type="molecule type" value="Genomic_DNA"/>
</dbReference>
<evidence type="ECO:0000256" key="3">
    <source>
        <dbReference type="ARBA" id="ARBA00022989"/>
    </source>
</evidence>
<dbReference type="Proteomes" id="UP000230002">
    <property type="component" value="Unassembled WGS sequence"/>
</dbReference>
<dbReference type="GO" id="GO:1990961">
    <property type="term" value="P:xenobiotic detoxification by transmembrane export across the plasma membrane"/>
    <property type="evidence" value="ECO:0007669"/>
    <property type="project" value="TreeGrafter"/>
</dbReference>
<feature type="transmembrane region" description="Helical" evidence="5">
    <location>
        <begin position="35"/>
        <end position="56"/>
    </location>
</feature>
<comment type="subcellular location">
    <subcellularLocation>
        <location evidence="1">Membrane</location>
        <topology evidence="1">Multi-pass membrane protein</topology>
    </subcellularLocation>
</comment>
<proteinExistence type="predicted"/>
<evidence type="ECO:0000256" key="1">
    <source>
        <dbReference type="ARBA" id="ARBA00004141"/>
    </source>
</evidence>
<name>A0A2G8RTW1_9APHY</name>
<keyword evidence="4 5" id="KW-0472">Membrane</keyword>
<feature type="transmembrane region" description="Helical" evidence="5">
    <location>
        <begin position="76"/>
        <end position="95"/>
    </location>
</feature>
<accession>A0A2G8RTW1</accession>
<keyword evidence="3 5" id="KW-1133">Transmembrane helix</keyword>
<dbReference type="AlphaFoldDB" id="A0A2G8RTW1"/>
<evidence type="ECO:0000256" key="4">
    <source>
        <dbReference type="ARBA" id="ARBA00023136"/>
    </source>
</evidence>
<dbReference type="GO" id="GO:0005886">
    <property type="term" value="C:plasma membrane"/>
    <property type="evidence" value="ECO:0007669"/>
    <property type="project" value="TreeGrafter"/>
</dbReference>
<dbReference type="GO" id="GO:0015244">
    <property type="term" value="F:fluconazole transmembrane transporter activity"/>
    <property type="evidence" value="ECO:0007669"/>
    <property type="project" value="TreeGrafter"/>
</dbReference>
<evidence type="ECO:0000313" key="7">
    <source>
        <dbReference type="Proteomes" id="UP000230002"/>
    </source>
</evidence>
<evidence type="ECO:0000313" key="6">
    <source>
        <dbReference type="EMBL" id="PIL24955.1"/>
    </source>
</evidence>
<keyword evidence="7" id="KW-1185">Reference proteome</keyword>
<keyword evidence="2 5" id="KW-0812">Transmembrane</keyword>
<organism evidence="6 7">
    <name type="scientific">Ganoderma sinense ZZ0214-1</name>
    <dbReference type="NCBI Taxonomy" id="1077348"/>
    <lineage>
        <taxon>Eukaryota</taxon>
        <taxon>Fungi</taxon>
        <taxon>Dikarya</taxon>
        <taxon>Basidiomycota</taxon>
        <taxon>Agaricomycotina</taxon>
        <taxon>Agaricomycetes</taxon>
        <taxon>Polyporales</taxon>
        <taxon>Polyporaceae</taxon>
        <taxon>Ganoderma</taxon>
    </lineage>
</organism>
<dbReference type="PANTHER" id="PTHR23502:SF23">
    <property type="entry name" value="FLUCONAZOLE RESISTANCE PROTEIN 1"/>
    <property type="match status" value="1"/>
</dbReference>
<comment type="caution">
    <text evidence="6">The sequence shown here is derived from an EMBL/GenBank/DDBJ whole genome shotgun (WGS) entry which is preliminary data.</text>
</comment>
<dbReference type="PANTHER" id="PTHR23502">
    <property type="entry name" value="MAJOR FACILITATOR SUPERFAMILY"/>
    <property type="match status" value="1"/>
</dbReference>
<dbReference type="STRING" id="1077348.A0A2G8RTW1"/>
<evidence type="ECO:0000256" key="2">
    <source>
        <dbReference type="ARBA" id="ARBA00022692"/>
    </source>
</evidence>
<sequence>MSYIGFVYCLLYRFFATFPLVFQNIYSFHSGEESLAFMGLFVGALVSHAGFCAYAYSSLEQLFDHKGGTVNPEDHLVPAMFECWWIPVCLFGFGWKSMGSIRWIEPIIFSSFSDGTLLLFQAIL</sequence>
<reference evidence="6 7" key="1">
    <citation type="journal article" date="2015" name="Sci. Rep.">
        <title>Chromosome-level genome map provides insights into diverse defense mechanisms in the medicinal fungus Ganoderma sinense.</title>
        <authorList>
            <person name="Zhu Y."/>
            <person name="Xu J."/>
            <person name="Sun C."/>
            <person name="Zhou S."/>
            <person name="Xu H."/>
            <person name="Nelson D.R."/>
            <person name="Qian J."/>
            <person name="Song J."/>
            <person name="Luo H."/>
            <person name="Xiang L."/>
            <person name="Li Y."/>
            <person name="Xu Z."/>
            <person name="Ji A."/>
            <person name="Wang L."/>
            <person name="Lu S."/>
            <person name="Hayward A."/>
            <person name="Sun W."/>
            <person name="Li X."/>
            <person name="Schwartz D.C."/>
            <person name="Wang Y."/>
            <person name="Chen S."/>
        </authorList>
    </citation>
    <scope>NUCLEOTIDE SEQUENCE [LARGE SCALE GENOMIC DNA]</scope>
    <source>
        <strain evidence="6 7">ZZ0214-1</strain>
    </source>
</reference>
<feature type="transmembrane region" description="Helical" evidence="5">
    <location>
        <begin position="6"/>
        <end position="28"/>
    </location>
</feature>
<dbReference type="OrthoDB" id="3357846at2759"/>
<protein>
    <submittedName>
        <fullName evidence="6">MFS general substrate transporter</fullName>
    </submittedName>
</protein>
<evidence type="ECO:0000256" key="5">
    <source>
        <dbReference type="SAM" id="Phobius"/>
    </source>
</evidence>
<gene>
    <name evidence="6" type="ORF">GSI_12842</name>
</gene>